<name>A0A0D3K194_EMIH1</name>
<keyword evidence="2" id="KW-0479">Metal-binding</keyword>
<evidence type="ECO:0008006" key="13">
    <source>
        <dbReference type="Google" id="ProtNLM"/>
    </source>
</evidence>
<dbReference type="Gene3D" id="3.30.540.10">
    <property type="entry name" value="Fructose-1,6-Bisphosphatase, subunit A, domain 1"/>
    <property type="match status" value="1"/>
</dbReference>
<evidence type="ECO:0000256" key="2">
    <source>
        <dbReference type="ARBA" id="ARBA00022723"/>
    </source>
</evidence>
<dbReference type="HOGENOM" id="CLU_039977_3_0_1"/>
<reference evidence="12" key="1">
    <citation type="journal article" date="2013" name="Nature">
        <title>Pan genome of the phytoplankton Emiliania underpins its global distribution.</title>
        <authorList>
            <person name="Read B.A."/>
            <person name="Kegel J."/>
            <person name="Klute M.J."/>
            <person name="Kuo A."/>
            <person name="Lefebvre S.C."/>
            <person name="Maumus F."/>
            <person name="Mayer C."/>
            <person name="Miller J."/>
            <person name="Monier A."/>
            <person name="Salamov A."/>
            <person name="Young J."/>
            <person name="Aguilar M."/>
            <person name="Claverie J.M."/>
            <person name="Frickenhaus S."/>
            <person name="Gonzalez K."/>
            <person name="Herman E.K."/>
            <person name="Lin Y.C."/>
            <person name="Napier J."/>
            <person name="Ogata H."/>
            <person name="Sarno A.F."/>
            <person name="Shmutz J."/>
            <person name="Schroeder D."/>
            <person name="de Vargas C."/>
            <person name="Verret F."/>
            <person name="von Dassow P."/>
            <person name="Valentin K."/>
            <person name="Van de Peer Y."/>
            <person name="Wheeler G."/>
            <person name="Dacks J.B."/>
            <person name="Delwiche C.F."/>
            <person name="Dyhrman S.T."/>
            <person name="Glockner G."/>
            <person name="John U."/>
            <person name="Richards T."/>
            <person name="Worden A.Z."/>
            <person name="Zhang X."/>
            <person name="Grigoriev I.V."/>
            <person name="Allen A.E."/>
            <person name="Bidle K."/>
            <person name="Borodovsky M."/>
            <person name="Bowler C."/>
            <person name="Brownlee C."/>
            <person name="Cock J.M."/>
            <person name="Elias M."/>
            <person name="Gladyshev V.N."/>
            <person name="Groth M."/>
            <person name="Guda C."/>
            <person name="Hadaegh A."/>
            <person name="Iglesias-Rodriguez M.D."/>
            <person name="Jenkins J."/>
            <person name="Jones B.M."/>
            <person name="Lawson T."/>
            <person name="Leese F."/>
            <person name="Lindquist E."/>
            <person name="Lobanov A."/>
            <person name="Lomsadze A."/>
            <person name="Malik S.B."/>
            <person name="Marsh M.E."/>
            <person name="Mackinder L."/>
            <person name="Mock T."/>
            <person name="Mueller-Roeber B."/>
            <person name="Pagarete A."/>
            <person name="Parker M."/>
            <person name="Probert I."/>
            <person name="Quesneville H."/>
            <person name="Raines C."/>
            <person name="Rensing S.A."/>
            <person name="Riano-Pachon D.M."/>
            <person name="Richier S."/>
            <person name="Rokitta S."/>
            <person name="Shiraiwa Y."/>
            <person name="Soanes D.M."/>
            <person name="van der Giezen M."/>
            <person name="Wahlund T.M."/>
            <person name="Williams B."/>
            <person name="Wilson W."/>
            <person name="Wolfe G."/>
            <person name="Wurch L.L."/>
        </authorList>
    </citation>
    <scope>NUCLEOTIDE SEQUENCE</scope>
</reference>
<dbReference type="PANTHER" id="PTHR11556">
    <property type="entry name" value="FRUCTOSE-1,6-BISPHOSPHATASE-RELATED"/>
    <property type="match status" value="1"/>
</dbReference>
<dbReference type="OMA" id="REMHAGG"/>
<organism evidence="11 12">
    <name type="scientific">Emiliania huxleyi (strain CCMP1516)</name>
    <dbReference type="NCBI Taxonomy" id="280463"/>
    <lineage>
        <taxon>Eukaryota</taxon>
        <taxon>Haptista</taxon>
        <taxon>Haptophyta</taxon>
        <taxon>Prymnesiophyceae</taxon>
        <taxon>Isochrysidales</taxon>
        <taxon>Noelaerhabdaceae</taxon>
        <taxon>Emiliania</taxon>
    </lineage>
</organism>
<keyword evidence="5" id="KW-0119">Carbohydrate metabolism</keyword>
<feature type="signal peptide" evidence="8">
    <location>
        <begin position="1"/>
        <end position="19"/>
    </location>
</feature>
<evidence type="ECO:0000256" key="1">
    <source>
        <dbReference type="ARBA" id="ARBA00010941"/>
    </source>
</evidence>
<dbReference type="GO" id="GO:0006002">
    <property type="term" value="P:fructose 6-phosphate metabolic process"/>
    <property type="evidence" value="ECO:0007669"/>
    <property type="project" value="TreeGrafter"/>
</dbReference>
<keyword evidence="4" id="KW-0460">Magnesium</keyword>
<dbReference type="AlphaFoldDB" id="A0A0D3K194"/>
<evidence type="ECO:0000313" key="11">
    <source>
        <dbReference type="EnsemblProtists" id="EOD29529"/>
    </source>
</evidence>
<comment type="pathway">
    <text evidence="6">Carbohydrate biosynthesis.</text>
</comment>
<dbReference type="InterPro" id="IPR044015">
    <property type="entry name" value="FBPase_C_dom"/>
</dbReference>
<dbReference type="EnsemblProtists" id="EOD29529">
    <property type="protein sequence ID" value="EOD29529"/>
    <property type="gene ID" value="EMIHUDRAFT_442764"/>
</dbReference>
<dbReference type="GO" id="GO:0030388">
    <property type="term" value="P:fructose 1,6-bisphosphate metabolic process"/>
    <property type="evidence" value="ECO:0007669"/>
    <property type="project" value="TreeGrafter"/>
</dbReference>
<dbReference type="InterPro" id="IPR033391">
    <property type="entry name" value="FBPase_N"/>
</dbReference>
<dbReference type="PaxDb" id="2903-EOD29529"/>
<evidence type="ECO:0000256" key="7">
    <source>
        <dbReference type="SAM" id="MobiDB-lite"/>
    </source>
</evidence>
<dbReference type="STRING" id="2903.R1F8H3"/>
<evidence type="ECO:0000256" key="8">
    <source>
        <dbReference type="SAM" id="SignalP"/>
    </source>
</evidence>
<dbReference type="PRINTS" id="PR01958">
    <property type="entry name" value="S17BPHPHTASE"/>
</dbReference>
<evidence type="ECO:0000256" key="4">
    <source>
        <dbReference type="ARBA" id="ARBA00022842"/>
    </source>
</evidence>
<evidence type="ECO:0000313" key="12">
    <source>
        <dbReference type="Proteomes" id="UP000013827"/>
    </source>
</evidence>
<evidence type="ECO:0000256" key="6">
    <source>
        <dbReference type="ARBA" id="ARBA00024331"/>
    </source>
</evidence>
<dbReference type="GO" id="GO:0005986">
    <property type="term" value="P:sucrose biosynthetic process"/>
    <property type="evidence" value="ECO:0007669"/>
    <property type="project" value="TreeGrafter"/>
</dbReference>
<dbReference type="GeneID" id="17274802"/>
<dbReference type="Pfam" id="PF00316">
    <property type="entry name" value="FBPase"/>
    <property type="match status" value="1"/>
</dbReference>
<feature type="region of interest" description="Disordered" evidence="7">
    <location>
        <begin position="379"/>
        <end position="438"/>
    </location>
</feature>
<proteinExistence type="inferred from homology"/>
<keyword evidence="8" id="KW-0732">Signal</keyword>
<dbReference type="RefSeq" id="XP_005781958.1">
    <property type="nucleotide sequence ID" value="XM_005781901.1"/>
</dbReference>
<dbReference type="PANTHER" id="PTHR11556:SF35">
    <property type="entry name" value="SEDOHEPTULOSE-1,7-BISPHOSPHATASE, CHLOROPLASTIC"/>
    <property type="match status" value="1"/>
</dbReference>
<feature type="domain" description="Fructose-1-6-bisphosphatase class 1 C-terminal" evidence="10">
    <location>
        <begin position="242"/>
        <end position="368"/>
    </location>
</feature>
<dbReference type="GO" id="GO:0006000">
    <property type="term" value="P:fructose metabolic process"/>
    <property type="evidence" value="ECO:0007669"/>
    <property type="project" value="TreeGrafter"/>
</dbReference>
<evidence type="ECO:0000259" key="10">
    <source>
        <dbReference type="Pfam" id="PF18913"/>
    </source>
</evidence>
<dbReference type="Gene3D" id="3.40.190.80">
    <property type="match status" value="1"/>
</dbReference>
<accession>A0A0D3K194</accession>
<dbReference type="GO" id="GO:0006094">
    <property type="term" value="P:gluconeogenesis"/>
    <property type="evidence" value="ECO:0007669"/>
    <property type="project" value="TreeGrafter"/>
</dbReference>
<feature type="domain" description="Fructose-1-6-bisphosphatase class I N-terminal" evidence="9">
    <location>
        <begin position="75"/>
        <end position="224"/>
    </location>
</feature>
<dbReference type="Proteomes" id="UP000013827">
    <property type="component" value="Unassembled WGS sequence"/>
</dbReference>
<dbReference type="eggNOG" id="KOG1458">
    <property type="taxonomic scope" value="Eukaryota"/>
</dbReference>
<dbReference type="GO" id="GO:0005737">
    <property type="term" value="C:cytoplasm"/>
    <property type="evidence" value="ECO:0007669"/>
    <property type="project" value="TreeGrafter"/>
</dbReference>
<keyword evidence="12" id="KW-1185">Reference proteome</keyword>
<evidence type="ECO:0000256" key="5">
    <source>
        <dbReference type="ARBA" id="ARBA00023277"/>
    </source>
</evidence>
<reference evidence="11" key="2">
    <citation type="submission" date="2024-10" db="UniProtKB">
        <authorList>
            <consortium name="EnsemblProtists"/>
        </authorList>
    </citation>
    <scope>IDENTIFICATION</scope>
</reference>
<feature type="chain" id="PRO_5044224040" description="Sedoheptulose-1,7-bisphosphatase" evidence="8">
    <location>
        <begin position="20"/>
        <end position="438"/>
    </location>
</feature>
<dbReference type="Pfam" id="PF18913">
    <property type="entry name" value="FBPase_C"/>
    <property type="match status" value="1"/>
</dbReference>
<dbReference type="KEGG" id="ehx:EMIHUDRAFT_442764"/>
<dbReference type="GO" id="GO:0046872">
    <property type="term" value="F:metal ion binding"/>
    <property type="evidence" value="ECO:0007669"/>
    <property type="project" value="UniProtKB-KW"/>
</dbReference>
<dbReference type="InterPro" id="IPR000146">
    <property type="entry name" value="FBPase_class-1"/>
</dbReference>
<dbReference type="InterPro" id="IPR023079">
    <property type="entry name" value="SBPase"/>
</dbReference>
<evidence type="ECO:0000259" key="9">
    <source>
        <dbReference type="Pfam" id="PF00316"/>
    </source>
</evidence>
<comment type="similarity">
    <text evidence="1">Belongs to the FBPase class 1 family.</text>
</comment>
<dbReference type="SUPFAM" id="SSF56655">
    <property type="entry name" value="Carbohydrate phosphatase"/>
    <property type="match status" value="1"/>
</dbReference>
<protein>
    <recommendedName>
        <fullName evidence="13">Sedoheptulose-1,7-bisphosphatase</fullName>
    </recommendedName>
</protein>
<evidence type="ECO:0000256" key="3">
    <source>
        <dbReference type="ARBA" id="ARBA00022801"/>
    </source>
</evidence>
<dbReference type="GO" id="GO:0042132">
    <property type="term" value="F:fructose 1,6-bisphosphate 1-phosphatase activity"/>
    <property type="evidence" value="ECO:0007669"/>
    <property type="project" value="TreeGrafter"/>
</dbReference>
<keyword evidence="3" id="KW-0378">Hydrolase</keyword>
<sequence length="438" mass="46214">MRCSCSLLLLLGSALRASSFSVPCHAAASGRPAAATSRGTVSLADVGAASTAFYTDEVRKESYPSMADVLDAKVADPDLRRLMLTLFGAFATVSAALRAELVVKAEEQKSVFGDVQLGVDVLADQLLWDVCRSEPLIKTGSSEEAPDVREMHAGGRFCLCWDPLDGSAIVDNNWAVGTIIGIWPAATGVIGATGRDQVASMVANYGPRTTAFATLDDGVYEFTLGVGGADGWLCSRERVRISPQSRIFSPANLRTARHELPGYGELIDFWLDQRYTLRFCGGLVPDICQQFSKGQGVLTNPPGGDTAPAKLRLAFECAPFSLLVEAAGGKSSDAVTGGSVLDVPIEGIDQRTSIAIGSADEVDRFNALVLPSVRAGPIPYMDGQPTTHGLNAGKAPAPRPPQDGRRSPIFLAEPSGTENGKAPPASQQRGGWGDQNVY</sequence>